<sequence>MGEVTGKREVVTLDGTPDKRMFWSIISDYDVQTALCELIDNAIDQWMGTKLRAPLAVELVLDADRQLISVEDNAGGIGKSDLRMLIAPGSSRNDPSAATIGIFGVGSKRAVVALAENVVIKTHRKGDSTFQIDVTSDWLESPNWDIPAYEIPSIPAGVTSIDLLALRKTFSDSDVQSLKRHLGETYAWFLKQKDCSISVNGDVIKAIGFETWAYPPSFEPQRAIFDVDLSGSGKIKVDMTVGLIRDRDPEADNYGVYFYCNHRLIVKELKVREVGYFVTSEAGVPHPDASLCRAIIRLDGEARLMPWNSSKTGINYSHPLFHAIRPGLLQLVTQFSSLSRRLKDDWEEKVFKFTKGAVQQADETAVAQGKKLVLPPLPKVNKPHVESLKARNEGKIADQPWTLGLVEAVAAVTILNRQKLETKNRISLILLDSSFEIALKEFVVHRTDLFPPKQFSDTKIKQLFERRNDVITAVTSKVNIPKKLLDKAKHYYGLRNKLIHERATVDVTDSDVENYDSTIREMLHILFGLDL</sequence>
<dbReference type="GO" id="GO:0016301">
    <property type="term" value="F:kinase activity"/>
    <property type="evidence" value="ECO:0007669"/>
    <property type="project" value="UniProtKB-KW"/>
</dbReference>
<dbReference type="Pfam" id="PF13589">
    <property type="entry name" value="HATPase_c_3"/>
    <property type="match status" value="1"/>
</dbReference>
<dbReference type="EMBL" id="AP014879">
    <property type="protein sequence ID" value="BAV33400.1"/>
    <property type="molecule type" value="Genomic_DNA"/>
</dbReference>
<dbReference type="InParanoid" id="A0A1B4XF24"/>
<keyword evidence="1" id="KW-0808">Transferase</keyword>
<name>A0A1B4XF24_9GAMM</name>
<dbReference type="InterPro" id="IPR036890">
    <property type="entry name" value="HATPase_C_sf"/>
</dbReference>
<proteinExistence type="predicted"/>
<keyword evidence="2" id="KW-1185">Reference proteome</keyword>
<organism evidence="1 2">
    <name type="scientific">Sulfuricaulis limicola</name>
    <dbReference type="NCBI Taxonomy" id="1620215"/>
    <lineage>
        <taxon>Bacteria</taxon>
        <taxon>Pseudomonadati</taxon>
        <taxon>Pseudomonadota</taxon>
        <taxon>Gammaproteobacteria</taxon>
        <taxon>Acidiferrobacterales</taxon>
        <taxon>Acidiferrobacteraceae</taxon>
        <taxon>Sulfuricaulis</taxon>
    </lineage>
</organism>
<accession>A0A1B4XF24</accession>
<dbReference type="Proteomes" id="UP000243180">
    <property type="component" value="Chromosome"/>
</dbReference>
<keyword evidence="1" id="KW-0418">Kinase</keyword>
<gene>
    <name evidence="1" type="ORF">SCL_1086</name>
</gene>
<dbReference type="AlphaFoldDB" id="A0A1B4XF24"/>
<reference evidence="1 2" key="1">
    <citation type="submission" date="2015-05" db="EMBL/GenBank/DDBJ databases">
        <title>Complete genome sequence of a sulfur-oxidizing gammaproteobacterium strain HA5.</title>
        <authorList>
            <person name="Miura A."/>
            <person name="Kojima H."/>
            <person name="Fukui M."/>
        </authorList>
    </citation>
    <scope>NUCLEOTIDE SEQUENCE [LARGE SCALE GENOMIC DNA]</scope>
    <source>
        <strain evidence="1 2">HA5</strain>
    </source>
</reference>
<protein>
    <submittedName>
        <fullName evidence="1">Histidine kinase</fullName>
    </submittedName>
</protein>
<evidence type="ECO:0000313" key="1">
    <source>
        <dbReference type="EMBL" id="BAV33400.1"/>
    </source>
</evidence>
<dbReference type="SUPFAM" id="SSF55874">
    <property type="entry name" value="ATPase domain of HSP90 chaperone/DNA topoisomerase II/histidine kinase"/>
    <property type="match status" value="1"/>
</dbReference>
<dbReference type="Gene3D" id="3.30.565.10">
    <property type="entry name" value="Histidine kinase-like ATPase, C-terminal domain"/>
    <property type="match status" value="1"/>
</dbReference>
<dbReference type="OrthoDB" id="9813438at2"/>
<dbReference type="RefSeq" id="WP_096360266.1">
    <property type="nucleotide sequence ID" value="NZ_AP014879.1"/>
</dbReference>
<dbReference type="KEGG" id="slim:SCL_1086"/>
<evidence type="ECO:0000313" key="2">
    <source>
        <dbReference type="Proteomes" id="UP000243180"/>
    </source>
</evidence>